<dbReference type="EMBL" id="HBUF01434099">
    <property type="protein sequence ID" value="CAG6742283.1"/>
    <property type="molecule type" value="Transcribed_RNA"/>
</dbReference>
<name>A0A8D8Z782_9HEMI</name>
<sequence>MLQKTRVNDITMEKDQNPIKSDQYDLKDIDDNVIPDTLISMGDDSQDLTVSDECDHFQDNYSHVDPSVFYTTHNIPGPGIDSELFHSQISRSCKCTKSTETIDKQDAKRKKFESSQIMIDETTQTNVNATNINCTSVSNYLTHDQPNTSARYLLHEEHNRIKDKTPITVEDPL</sequence>
<organism evidence="1">
    <name type="scientific">Cacopsylla melanoneura</name>
    <dbReference type="NCBI Taxonomy" id="428564"/>
    <lineage>
        <taxon>Eukaryota</taxon>
        <taxon>Metazoa</taxon>
        <taxon>Ecdysozoa</taxon>
        <taxon>Arthropoda</taxon>
        <taxon>Hexapoda</taxon>
        <taxon>Insecta</taxon>
        <taxon>Pterygota</taxon>
        <taxon>Neoptera</taxon>
        <taxon>Paraneoptera</taxon>
        <taxon>Hemiptera</taxon>
        <taxon>Sternorrhyncha</taxon>
        <taxon>Psylloidea</taxon>
        <taxon>Psyllidae</taxon>
        <taxon>Psyllinae</taxon>
        <taxon>Cacopsylla</taxon>
    </lineage>
</organism>
<protein>
    <submittedName>
        <fullName evidence="1">Uncharacterized protein</fullName>
    </submittedName>
</protein>
<proteinExistence type="predicted"/>
<dbReference type="AlphaFoldDB" id="A0A8D8Z782"/>
<evidence type="ECO:0000313" key="1">
    <source>
        <dbReference type="EMBL" id="CAG6742283.1"/>
    </source>
</evidence>
<reference evidence="1" key="1">
    <citation type="submission" date="2021-05" db="EMBL/GenBank/DDBJ databases">
        <authorList>
            <person name="Alioto T."/>
            <person name="Alioto T."/>
            <person name="Gomez Garrido J."/>
        </authorList>
    </citation>
    <scope>NUCLEOTIDE SEQUENCE</scope>
</reference>
<accession>A0A8D8Z782</accession>